<dbReference type="AlphaFoldDB" id="A0A5B8NP77"/>
<dbReference type="OrthoDB" id="434800at2"/>
<feature type="repeat" description="WD" evidence="3">
    <location>
        <begin position="311"/>
        <end position="349"/>
    </location>
</feature>
<dbReference type="InterPro" id="IPR015943">
    <property type="entry name" value="WD40/YVTN_repeat-like_dom_sf"/>
</dbReference>
<dbReference type="Pfam" id="PF12894">
    <property type="entry name" value="ANAPC4_WD40"/>
    <property type="match status" value="1"/>
</dbReference>
<dbReference type="InterPro" id="IPR024977">
    <property type="entry name" value="Apc4-like_WD40_dom"/>
</dbReference>
<gene>
    <name evidence="5" type="ORF">FRE64_08580</name>
</gene>
<dbReference type="PROSITE" id="PS50294">
    <property type="entry name" value="WD_REPEATS_REGION"/>
    <property type="match status" value="2"/>
</dbReference>
<dbReference type="PROSITE" id="PS50082">
    <property type="entry name" value="WD_REPEATS_2"/>
    <property type="match status" value="3"/>
</dbReference>
<reference evidence="5" key="1">
    <citation type="submission" date="2019-08" db="EMBL/GenBank/DDBJ databases">
        <title>Carotenoids and Carotenoid Binding Proteins in the Halophilic Cyanobacterium Euhalothece sp. ZM00.</title>
        <authorList>
            <person name="Cho S.M."/>
            <person name="Song J.Y."/>
            <person name="Park Y.-I."/>
        </authorList>
    </citation>
    <scope>NUCLEOTIDE SEQUENCE [LARGE SCALE GENOMIC DNA]</scope>
    <source>
        <strain evidence="5">Z-M001</strain>
    </source>
</reference>
<evidence type="ECO:0000313" key="5">
    <source>
        <dbReference type="EMBL" id="QDZ39990.1"/>
    </source>
</evidence>
<dbReference type="RefSeq" id="WP_146295586.1">
    <property type="nucleotide sequence ID" value="NZ_CP042326.1"/>
</dbReference>
<dbReference type="SUPFAM" id="SSF50978">
    <property type="entry name" value="WD40 repeat-like"/>
    <property type="match status" value="1"/>
</dbReference>
<dbReference type="InterPro" id="IPR001680">
    <property type="entry name" value="WD40_rpt"/>
</dbReference>
<evidence type="ECO:0000313" key="6">
    <source>
        <dbReference type="Proteomes" id="UP000318453"/>
    </source>
</evidence>
<dbReference type="EMBL" id="CP042326">
    <property type="protein sequence ID" value="QDZ39990.1"/>
    <property type="molecule type" value="Genomic_DNA"/>
</dbReference>
<accession>A0A5B8NP77</accession>
<keyword evidence="1 3" id="KW-0853">WD repeat</keyword>
<dbReference type="SMART" id="SM00320">
    <property type="entry name" value="WD40"/>
    <property type="match status" value="7"/>
</dbReference>
<evidence type="ECO:0000256" key="2">
    <source>
        <dbReference type="ARBA" id="ARBA00022737"/>
    </source>
</evidence>
<protein>
    <submittedName>
        <fullName evidence="5">WD40 repeat domain-containing protein</fullName>
    </submittedName>
</protein>
<feature type="repeat" description="WD" evidence="3">
    <location>
        <begin position="61"/>
        <end position="89"/>
    </location>
</feature>
<evidence type="ECO:0000259" key="4">
    <source>
        <dbReference type="Pfam" id="PF12894"/>
    </source>
</evidence>
<name>A0A5B8NP77_9CHRO</name>
<dbReference type="InterPro" id="IPR036322">
    <property type="entry name" value="WD40_repeat_dom_sf"/>
</dbReference>
<keyword evidence="2" id="KW-0677">Repeat</keyword>
<evidence type="ECO:0000256" key="1">
    <source>
        <dbReference type="ARBA" id="ARBA00022574"/>
    </source>
</evidence>
<dbReference type="Pfam" id="PF00400">
    <property type="entry name" value="WD40"/>
    <property type="match status" value="4"/>
</dbReference>
<feature type="repeat" description="WD" evidence="3">
    <location>
        <begin position="270"/>
        <end position="301"/>
    </location>
</feature>
<dbReference type="Proteomes" id="UP000318453">
    <property type="component" value="Chromosome"/>
</dbReference>
<dbReference type="KEGG" id="enn:FRE64_08580"/>
<keyword evidence="6" id="KW-1185">Reference proteome</keyword>
<organism evidence="5 6">
    <name type="scientific">Euhalothece natronophila Z-M001</name>
    <dbReference type="NCBI Taxonomy" id="522448"/>
    <lineage>
        <taxon>Bacteria</taxon>
        <taxon>Bacillati</taxon>
        <taxon>Cyanobacteriota</taxon>
        <taxon>Cyanophyceae</taxon>
        <taxon>Oscillatoriophycideae</taxon>
        <taxon>Chroococcales</taxon>
        <taxon>Halothecacae</taxon>
        <taxon>Halothece cluster</taxon>
        <taxon>Euhalothece</taxon>
    </lineage>
</organism>
<sequence>MKSRIAFQPTWEKHLSDYITAVKWSKTGDYLAVSSAAGEVILFRGERLEQVLLQSPTGFSVDCLEFSHDDQFLACGGQSGTVTIWNLSTDFPQCVSNLEYPSTWIDHLTWNPVNNELVFSLGKYAQVWDAKSQEIITTLNFASSSVMDLDWRNDGLWLAVGGYKATQVWNCRDWDDDPEIVEVPSASTTVKWSPDCRYLACGDIDSTLVVTEWGNPTPWLMQGFTGKVRQLAWSAFPTRSGAPLLAAGSGCDIVVWQRSKNENVGWSDEVVSHESSISAIAFHPKTVTLASVAKDGKVNLWHRGQKLLQSLDGAFNAFTCLHWHPKGSHLVAGGEDGEIILWSNSQRHS</sequence>
<dbReference type="PANTHER" id="PTHR19848:SF8">
    <property type="entry name" value="F-BOX AND WD REPEAT DOMAIN CONTAINING 7"/>
    <property type="match status" value="1"/>
</dbReference>
<feature type="domain" description="Anaphase-promoting complex subunit 4-like WD40" evidence="4">
    <location>
        <begin position="22"/>
        <end position="111"/>
    </location>
</feature>
<dbReference type="Gene3D" id="2.130.10.10">
    <property type="entry name" value="YVTN repeat-like/Quinoprotein amine dehydrogenase"/>
    <property type="match status" value="4"/>
</dbReference>
<dbReference type="PANTHER" id="PTHR19848">
    <property type="entry name" value="WD40 REPEAT PROTEIN"/>
    <property type="match status" value="1"/>
</dbReference>
<evidence type="ECO:0000256" key="3">
    <source>
        <dbReference type="PROSITE-ProRule" id="PRU00221"/>
    </source>
</evidence>
<proteinExistence type="predicted"/>